<gene>
    <name evidence="1" type="ORF">C8J28_12160</name>
</gene>
<dbReference type="Proteomes" id="UP000244060">
    <property type="component" value="Unassembled WGS sequence"/>
</dbReference>
<accession>A0A2T5JTT3</accession>
<keyword evidence="2" id="KW-1185">Reference proteome</keyword>
<proteinExistence type="predicted"/>
<comment type="caution">
    <text evidence="1">The sequence shown here is derived from an EMBL/GenBank/DDBJ whole genome shotgun (WGS) entry which is preliminary data.</text>
</comment>
<organism evidence="1 2">
    <name type="scientific">Cereibacter azotoformans</name>
    <dbReference type="NCBI Taxonomy" id="43057"/>
    <lineage>
        <taxon>Bacteria</taxon>
        <taxon>Pseudomonadati</taxon>
        <taxon>Pseudomonadota</taxon>
        <taxon>Alphaproteobacteria</taxon>
        <taxon>Rhodobacterales</taxon>
        <taxon>Paracoccaceae</taxon>
        <taxon>Cereibacter</taxon>
    </lineage>
</organism>
<evidence type="ECO:0000313" key="2">
    <source>
        <dbReference type="Proteomes" id="UP000244060"/>
    </source>
</evidence>
<dbReference type="PROSITE" id="PS51257">
    <property type="entry name" value="PROKAR_LIPOPROTEIN"/>
    <property type="match status" value="1"/>
</dbReference>
<dbReference type="RefSeq" id="WP_108222276.1">
    <property type="nucleotide sequence ID" value="NZ_CP090021.1"/>
</dbReference>
<name>A0A2T5JTT3_9RHOB</name>
<sequence length="135" mass="14048">MPPDLRTGILTLWVATAATAGGQASLSCEGPAGAEDMVEQLCRTLEEVVRDRHGLDPLGDEAAPVALHLRLVASRPTALSAQLHWSSGDAGGESPVLDLTVEDSDAIPASALPGFLRSLVELVDPPLPPANRPNE</sequence>
<reference evidence="1 2" key="1">
    <citation type="submission" date="2018-04" db="EMBL/GenBank/DDBJ databases">
        <title>Genomic Encyclopedia of Type Strains, Phase III (KMG-III): the genomes of soil and plant-associated and newly described type strains.</title>
        <authorList>
            <person name="Whitman W."/>
        </authorList>
    </citation>
    <scope>NUCLEOTIDE SEQUENCE [LARGE SCALE GENOMIC DNA]</scope>
    <source>
        <strain evidence="1 2">KA25</strain>
    </source>
</reference>
<dbReference type="EMBL" id="QAOT01000021">
    <property type="protein sequence ID" value="PTR13569.1"/>
    <property type="molecule type" value="Genomic_DNA"/>
</dbReference>
<protein>
    <submittedName>
        <fullName evidence="1">Uncharacterized protein</fullName>
    </submittedName>
</protein>
<dbReference type="AlphaFoldDB" id="A0A2T5JTT3"/>
<evidence type="ECO:0000313" key="1">
    <source>
        <dbReference type="EMBL" id="PTR13569.1"/>
    </source>
</evidence>